<comment type="caution">
    <text evidence="2">The sequence shown here is derived from an EMBL/GenBank/DDBJ whole genome shotgun (WGS) entry which is preliminary data.</text>
</comment>
<evidence type="ECO:0000313" key="2">
    <source>
        <dbReference type="EMBL" id="GHO46404.1"/>
    </source>
</evidence>
<evidence type="ECO:0008006" key="4">
    <source>
        <dbReference type="Google" id="ProtNLM"/>
    </source>
</evidence>
<keyword evidence="1" id="KW-1133">Transmembrane helix</keyword>
<dbReference type="PANTHER" id="PTHR35531:SF1">
    <property type="entry name" value="INNER MEMBRANE PROTEIN YBCI-RELATED"/>
    <property type="match status" value="1"/>
</dbReference>
<name>A0A8J3I819_9CHLR</name>
<evidence type="ECO:0000256" key="1">
    <source>
        <dbReference type="SAM" id="Phobius"/>
    </source>
</evidence>
<protein>
    <recommendedName>
        <fullName evidence="4">Metal-dependent hydrolase</fullName>
    </recommendedName>
</protein>
<gene>
    <name evidence="2" type="ORF">KSX_45670</name>
</gene>
<dbReference type="Proteomes" id="UP000612362">
    <property type="component" value="Unassembled WGS sequence"/>
</dbReference>
<sequence length="213" mass="23117">MLGHSHMLFSAAAAIALNSLVDATTHFSLSGAPLALNNAGALNPLAPHPLSTTDLLFKMVFYSGIIIGALLPDIDHPQSSISRLILLPRPIVKKYFKHRTLTHSLFGILLAVVFWGLVISLAIFGLTKAGIELDPVNIRATYTFYAAVMIGCVLHSIEDTMTVAGVPWLYPFYQKSQRIPLVSFRTGGKVEYIVVLVALALVSFGLYAQVLIL</sequence>
<dbReference type="RefSeq" id="WP_220195784.1">
    <property type="nucleotide sequence ID" value="NZ_BNJF01000002.1"/>
</dbReference>
<dbReference type="EMBL" id="BNJF01000002">
    <property type="protein sequence ID" value="GHO46404.1"/>
    <property type="molecule type" value="Genomic_DNA"/>
</dbReference>
<dbReference type="Pfam" id="PF04307">
    <property type="entry name" value="YdjM"/>
    <property type="match status" value="1"/>
</dbReference>
<dbReference type="PANTHER" id="PTHR35531">
    <property type="entry name" value="INNER MEMBRANE PROTEIN YBCI-RELATED"/>
    <property type="match status" value="1"/>
</dbReference>
<feature type="transmembrane region" description="Helical" evidence="1">
    <location>
        <begin position="104"/>
        <end position="124"/>
    </location>
</feature>
<dbReference type="InterPro" id="IPR007404">
    <property type="entry name" value="YdjM-like"/>
</dbReference>
<dbReference type="AlphaFoldDB" id="A0A8J3I819"/>
<keyword evidence="1" id="KW-0472">Membrane</keyword>
<keyword evidence="1" id="KW-0812">Transmembrane</keyword>
<feature type="transmembrane region" description="Helical" evidence="1">
    <location>
        <begin position="190"/>
        <end position="212"/>
    </location>
</feature>
<feature type="transmembrane region" description="Helical" evidence="1">
    <location>
        <begin position="144"/>
        <end position="170"/>
    </location>
</feature>
<accession>A0A8J3I819</accession>
<reference evidence="2" key="1">
    <citation type="submission" date="2020-10" db="EMBL/GenBank/DDBJ databases">
        <title>Taxonomic study of unclassified bacteria belonging to the class Ktedonobacteria.</title>
        <authorList>
            <person name="Yabe S."/>
            <person name="Wang C.M."/>
            <person name="Zheng Y."/>
            <person name="Sakai Y."/>
            <person name="Cavaletti L."/>
            <person name="Monciardini P."/>
            <person name="Donadio S."/>
        </authorList>
    </citation>
    <scope>NUCLEOTIDE SEQUENCE</scope>
    <source>
        <strain evidence="2">SOSP1-1</strain>
    </source>
</reference>
<evidence type="ECO:0000313" key="3">
    <source>
        <dbReference type="Proteomes" id="UP000612362"/>
    </source>
</evidence>
<organism evidence="2 3">
    <name type="scientific">Ktedonospora formicarum</name>
    <dbReference type="NCBI Taxonomy" id="2778364"/>
    <lineage>
        <taxon>Bacteria</taxon>
        <taxon>Bacillati</taxon>
        <taxon>Chloroflexota</taxon>
        <taxon>Ktedonobacteria</taxon>
        <taxon>Ktedonobacterales</taxon>
        <taxon>Ktedonobacteraceae</taxon>
        <taxon>Ktedonospora</taxon>
    </lineage>
</organism>
<proteinExistence type="predicted"/>
<keyword evidence="3" id="KW-1185">Reference proteome</keyword>